<reference evidence="4" key="1">
    <citation type="submission" date="2022-11" db="EMBL/GenBank/DDBJ databases">
        <authorList>
            <person name="Morgan W.R."/>
            <person name="Tartar A."/>
        </authorList>
    </citation>
    <scope>NUCLEOTIDE SEQUENCE</scope>
    <source>
        <strain evidence="4">ARSEF 373</strain>
    </source>
</reference>
<gene>
    <name evidence="4" type="ORF">N0F65_005381</name>
</gene>
<comment type="caution">
    <text evidence="4">The sequence shown here is derived from an EMBL/GenBank/DDBJ whole genome shotgun (WGS) entry which is preliminary data.</text>
</comment>
<evidence type="ECO:0000259" key="3">
    <source>
        <dbReference type="Pfam" id="PF13359"/>
    </source>
</evidence>
<name>A0AAV2Z448_9STRA</name>
<dbReference type="EMBL" id="DAKRPA010000081">
    <property type="protein sequence ID" value="DAZ99509.1"/>
    <property type="molecule type" value="Genomic_DNA"/>
</dbReference>
<accession>A0AAV2Z448</accession>
<dbReference type="GO" id="GO:0046872">
    <property type="term" value="F:metal ion binding"/>
    <property type="evidence" value="ECO:0007669"/>
    <property type="project" value="UniProtKB-KW"/>
</dbReference>
<keyword evidence="2" id="KW-0479">Metal-binding</keyword>
<protein>
    <recommendedName>
        <fullName evidence="3">DDE Tnp4 domain-containing protein</fullName>
    </recommendedName>
</protein>
<comment type="cofactor">
    <cofactor evidence="1">
        <name>a divalent metal cation</name>
        <dbReference type="ChEBI" id="CHEBI:60240"/>
    </cofactor>
</comment>
<dbReference type="InterPro" id="IPR027806">
    <property type="entry name" value="HARBI1_dom"/>
</dbReference>
<feature type="domain" description="DDE Tnp4" evidence="3">
    <location>
        <begin position="15"/>
        <end position="171"/>
    </location>
</feature>
<dbReference type="Pfam" id="PF13359">
    <property type="entry name" value="DDE_Tnp_4"/>
    <property type="match status" value="1"/>
</dbReference>
<dbReference type="AlphaFoldDB" id="A0AAV2Z448"/>
<evidence type="ECO:0000256" key="1">
    <source>
        <dbReference type="ARBA" id="ARBA00001968"/>
    </source>
</evidence>
<sequence length="198" mass="22408">MPLWTAVHPSCIGFIDGTVRAICRPSRQQRFVYNGQKRKHALKYQSVYTPDGIIRHFHGPVPGSRHDASLLSSSKLADEVSGLLDGGEVQYVIYGDPGYARLSFLLSPFQGSALTTRHQAFNKKMSSVRVSVEWVFGDVLRYWAFTDYHKNQKLHLQAVGKIYHIAVVLTNVMTCLHGSQTSRYFRLSPPSLRAYLHE</sequence>
<evidence type="ECO:0000313" key="5">
    <source>
        <dbReference type="Proteomes" id="UP001146120"/>
    </source>
</evidence>
<keyword evidence="5" id="KW-1185">Reference proteome</keyword>
<reference evidence="4" key="2">
    <citation type="journal article" date="2023" name="Microbiol Resour">
        <title>Decontamination and Annotation of the Draft Genome Sequence of the Oomycete Lagenidium giganteum ARSEF 373.</title>
        <authorList>
            <person name="Morgan W.R."/>
            <person name="Tartar A."/>
        </authorList>
    </citation>
    <scope>NUCLEOTIDE SEQUENCE</scope>
    <source>
        <strain evidence="4">ARSEF 373</strain>
    </source>
</reference>
<evidence type="ECO:0000313" key="4">
    <source>
        <dbReference type="EMBL" id="DAZ99509.1"/>
    </source>
</evidence>
<proteinExistence type="predicted"/>
<organism evidence="4 5">
    <name type="scientific">Lagenidium giganteum</name>
    <dbReference type="NCBI Taxonomy" id="4803"/>
    <lineage>
        <taxon>Eukaryota</taxon>
        <taxon>Sar</taxon>
        <taxon>Stramenopiles</taxon>
        <taxon>Oomycota</taxon>
        <taxon>Peronosporomycetes</taxon>
        <taxon>Pythiales</taxon>
        <taxon>Pythiaceae</taxon>
    </lineage>
</organism>
<dbReference type="Proteomes" id="UP001146120">
    <property type="component" value="Unassembled WGS sequence"/>
</dbReference>
<evidence type="ECO:0000256" key="2">
    <source>
        <dbReference type="ARBA" id="ARBA00022723"/>
    </source>
</evidence>